<evidence type="ECO:0000256" key="2">
    <source>
        <dbReference type="ARBA" id="ARBA00012438"/>
    </source>
</evidence>
<keyword evidence="5" id="KW-0547">Nucleotide-binding</keyword>
<dbReference type="PANTHER" id="PTHR43065:SF10">
    <property type="entry name" value="PEROXIDE STRESS-ACTIVATED HISTIDINE KINASE MAK3"/>
    <property type="match status" value="1"/>
</dbReference>
<feature type="domain" description="Cyclic nucleotide-binding" evidence="10">
    <location>
        <begin position="5"/>
        <end position="133"/>
    </location>
</feature>
<dbReference type="EMBL" id="CP003557">
    <property type="protein sequence ID" value="AFN73981.1"/>
    <property type="molecule type" value="Genomic_DNA"/>
</dbReference>
<dbReference type="EC" id="2.7.13.3" evidence="2"/>
<reference evidence="12 13" key="1">
    <citation type="journal article" date="2013" name="PLoS ONE">
        <title>Genomic analysis of Melioribacter roseus, facultatively anaerobic organotrophic bacterium representing a novel deep lineage within Bacteriodetes/Chlorobi group.</title>
        <authorList>
            <person name="Kadnikov V.V."/>
            <person name="Mardanov A.V."/>
            <person name="Podosokorskaya O.A."/>
            <person name="Gavrilov S.N."/>
            <person name="Kublanov I.V."/>
            <person name="Beletsky A.V."/>
            <person name="Bonch-Osmolovskaya E.A."/>
            <person name="Ravin N.V."/>
        </authorList>
    </citation>
    <scope>NUCLEOTIDE SEQUENCE [LARGE SCALE GENOMIC DNA]</scope>
    <source>
        <strain evidence="13">JCM 17771 / P3M-2</strain>
    </source>
</reference>
<feature type="domain" description="Histidine kinase" evidence="11">
    <location>
        <begin position="505"/>
        <end position="714"/>
    </location>
</feature>
<dbReference type="InterPro" id="IPR003018">
    <property type="entry name" value="GAF"/>
</dbReference>
<dbReference type="PROSITE" id="PS50042">
    <property type="entry name" value="CNMP_BINDING_3"/>
    <property type="match status" value="1"/>
</dbReference>
<evidence type="ECO:0000256" key="9">
    <source>
        <dbReference type="SAM" id="MobiDB-lite"/>
    </source>
</evidence>
<feature type="compositionally biased region" description="Basic and acidic residues" evidence="9">
    <location>
        <begin position="182"/>
        <end position="196"/>
    </location>
</feature>
<dbReference type="PRINTS" id="PR00344">
    <property type="entry name" value="BCTRLSENSOR"/>
</dbReference>
<dbReference type="SMART" id="SM00100">
    <property type="entry name" value="cNMP"/>
    <property type="match status" value="1"/>
</dbReference>
<sequence length="716" mass="80572">MENQLISRLSKNKLLKNADISKIDPEKIKGKLFTVNEGEYVYKEGEPADSVYLIISGKVNLIKKKLLGKSKAYLFEENDFFGQDEILEGTSRTTIAVALSDSYLIALSKDEIEYLLQIDENVKNNLTEQPEEEETASKATFEEESSDGENSSKTEEFFMPIDDKQFPGNKERTNDLTSIDFPDEKIETKEEEKKEDDFDFDLLLDEDGIPKPESELPDNEEFAKENLDETIFDLLTGHDETLENEAEAEGAKDEEFIPDVIATSDGAADEKEENKVERNADEFENSGEEFIRDGQPDFEVPEPENTNEGNNNTHEESSIEEENKMDIAQLKKIIKAAELVNSTVKIDEVLKNIVEAATDIAEADRGTLYLIDKEKNELWSLIAMGKEIKEIRLKIGEGMAGYVAKTGEILNIKDVSKDIRYRSDFDKASGYETKNALTFPIKNREGEIIGVLQLLNSKHGEFSKDDEEILNAMSIHAAIALQNAEMVERLLKVERVQSLGKMANFLIQDIKKPILVSKRYAEHLRNKDLTPDNIQIIDMLLEQLNHVADLVQTTSSYSEGKAILRTMNISLNKTLNDYASRIGTYVESRNCSIKNEFDKDVTVKIDVKEFYQCYTHIIKNACDAMPDGGTIEVMTKRDDKNGVVKILIRDYGLGIADSLKEKIFEPFFTQGKKEGAGLGLSITKQIVEAHNGKIEVESSLGEGTTVIITIPYVSGM</sequence>
<dbReference type="GO" id="GO:0005524">
    <property type="term" value="F:ATP binding"/>
    <property type="evidence" value="ECO:0007669"/>
    <property type="project" value="UniProtKB-KW"/>
</dbReference>
<dbReference type="HOGENOM" id="CLU_385798_0_0_10"/>
<dbReference type="AlphaFoldDB" id="I7A240"/>
<evidence type="ECO:0000256" key="3">
    <source>
        <dbReference type="ARBA" id="ARBA00022553"/>
    </source>
</evidence>
<evidence type="ECO:0000259" key="10">
    <source>
        <dbReference type="PROSITE" id="PS50042"/>
    </source>
</evidence>
<organism evidence="12 13">
    <name type="scientific">Melioribacter roseus (strain DSM 23840 / JCM 17771 / VKM B-2668 / P3M-2)</name>
    <dbReference type="NCBI Taxonomy" id="1191523"/>
    <lineage>
        <taxon>Bacteria</taxon>
        <taxon>Pseudomonadati</taxon>
        <taxon>Ignavibacteriota</taxon>
        <taxon>Ignavibacteria</taxon>
        <taxon>Ignavibacteriales</taxon>
        <taxon>Melioribacteraceae</taxon>
        <taxon>Melioribacter</taxon>
    </lineage>
</organism>
<dbReference type="InterPro" id="IPR014710">
    <property type="entry name" value="RmlC-like_jellyroll"/>
</dbReference>
<dbReference type="Gene3D" id="3.30.450.40">
    <property type="match status" value="1"/>
</dbReference>
<evidence type="ECO:0000313" key="13">
    <source>
        <dbReference type="Proteomes" id="UP000009011"/>
    </source>
</evidence>
<feature type="compositionally biased region" description="Basic and acidic residues" evidence="9">
    <location>
        <begin position="268"/>
        <end position="281"/>
    </location>
</feature>
<evidence type="ECO:0000256" key="6">
    <source>
        <dbReference type="ARBA" id="ARBA00022777"/>
    </source>
</evidence>
<evidence type="ECO:0000256" key="4">
    <source>
        <dbReference type="ARBA" id="ARBA00022679"/>
    </source>
</evidence>
<evidence type="ECO:0000256" key="5">
    <source>
        <dbReference type="ARBA" id="ARBA00022741"/>
    </source>
</evidence>
<dbReference type="InterPro" id="IPR036890">
    <property type="entry name" value="HATPase_C_sf"/>
</dbReference>
<dbReference type="InterPro" id="IPR004358">
    <property type="entry name" value="Sig_transdc_His_kin-like_C"/>
</dbReference>
<feature type="region of interest" description="Disordered" evidence="9">
    <location>
        <begin position="125"/>
        <end position="197"/>
    </location>
</feature>
<comment type="catalytic activity">
    <reaction evidence="1">
        <text>ATP + protein L-histidine = ADP + protein N-phospho-L-histidine.</text>
        <dbReference type="EC" id="2.7.13.3"/>
    </reaction>
</comment>
<dbReference type="Gene3D" id="2.60.120.10">
    <property type="entry name" value="Jelly Rolls"/>
    <property type="match status" value="1"/>
</dbReference>
<evidence type="ECO:0000256" key="7">
    <source>
        <dbReference type="ARBA" id="ARBA00022840"/>
    </source>
</evidence>
<dbReference type="eggNOG" id="COG2203">
    <property type="taxonomic scope" value="Bacteria"/>
</dbReference>
<protein>
    <recommendedName>
        <fullName evidence="2">histidine kinase</fullName>
        <ecNumber evidence="2">2.7.13.3</ecNumber>
    </recommendedName>
</protein>
<dbReference type="InterPro" id="IPR018490">
    <property type="entry name" value="cNMP-bd_dom_sf"/>
</dbReference>
<dbReference type="Pfam" id="PF02518">
    <property type="entry name" value="HATPase_c"/>
    <property type="match status" value="1"/>
</dbReference>
<dbReference type="eggNOG" id="COG0664">
    <property type="taxonomic scope" value="Bacteria"/>
</dbReference>
<gene>
    <name evidence="12" type="ordered locus">MROS_0739</name>
</gene>
<dbReference type="STRING" id="1191523.MROS_0739"/>
<evidence type="ECO:0000256" key="8">
    <source>
        <dbReference type="ARBA" id="ARBA00023012"/>
    </source>
</evidence>
<dbReference type="Proteomes" id="UP000009011">
    <property type="component" value="Chromosome"/>
</dbReference>
<dbReference type="eggNOG" id="COG2205">
    <property type="taxonomic scope" value="Bacteria"/>
</dbReference>
<dbReference type="KEGG" id="mro:MROS_0739"/>
<dbReference type="Gene3D" id="3.30.565.10">
    <property type="entry name" value="Histidine kinase-like ATPase, C-terminal domain"/>
    <property type="match status" value="1"/>
</dbReference>
<dbReference type="InterPro" id="IPR000595">
    <property type="entry name" value="cNMP-bd_dom"/>
</dbReference>
<evidence type="ECO:0000259" key="11">
    <source>
        <dbReference type="PROSITE" id="PS50109"/>
    </source>
</evidence>
<feature type="compositionally biased region" description="Low complexity" evidence="9">
    <location>
        <begin position="303"/>
        <end position="312"/>
    </location>
</feature>
<feature type="compositionally biased region" description="Basic and acidic residues" evidence="9">
    <location>
        <begin position="150"/>
        <end position="174"/>
    </location>
</feature>
<keyword evidence="6 12" id="KW-0418">Kinase</keyword>
<dbReference type="PROSITE" id="PS50109">
    <property type="entry name" value="HIS_KIN"/>
    <property type="match status" value="1"/>
</dbReference>
<dbReference type="SUPFAM" id="SSF51206">
    <property type="entry name" value="cAMP-binding domain-like"/>
    <property type="match status" value="1"/>
</dbReference>
<dbReference type="InterPro" id="IPR005467">
    <property type="entry name" value="His_kinase_dom"/>
</dbReference>
<dbReference type="Pfam" id="PF00027">
    <property type="entry name" value="cNMP_binding"/>
    <property type="match status" value="1"/>
</dbReference>
<name>I7A240_MELRP</name>
<feature type="region of interest" description="Disordered" evidence="9">
    <location>
        <begin position="264"/>
        <end position="321"/>
    </location>
</feature>
<dbReference type="InterPro" id="IPR003594">
    <property type="entry name" value="HATPase_dom"/>
</dbReference>
<dbReference type="SMART" id="SM00065">
    <property type="entry name" value="GAF"/>
    <property type="match status" value="1"/>
</dbReference>
<proteinExistence type="predicted"/>
<dbReference type="InterPro" id="IPR029016">
    <property type="entry name" value="GAF-like_dom_sf"/>
</dbReference>
<keyword evidence="3" id="KW-0597">Phosphoprotein</keyword>
<dbReference type="Pfam" id="PF01590">
    <property type="entry name" value="GAF"/>
    <property type="match status" value="1"/>
</dbReference>
<dbReference type="RefSeq" id="WP_014855417.1">
    <property type="nucleotide sequence ID" value="NC_018178.1"/>
</dbReference>
<dbReference type="SUPFAM" id="SSF55781">
    <property type="entry name" value="GAF domain-like"/>
    <property type="match status" value="1"/>
</dbReference>
<accession>I7A240</accession>
<keyword evidence="13" id="KW-1185">Reference proteome</keyword>
<dbReference type="GO" id="GO:0000160">
    <property type="term" value="P:phosphorelay signal transduction system"/>
    <property type="evidence" value="ECO:0007669"/>
    <property type="project" value="UniProtKB-KW"/>
</dbReference>
<keyword evidence="4" id="KW-0808">Transferase</keyword>
<dbReference type="SUPFAM" id="SSF55874">
    <property type="entry name" value="ATPase domain of HSP90 chaperone/DNA topoisomerase II/histidine kinase"/>
    <property type="match status" value="1"/>
</dbReference>
<keyword evidence="7" id="KW-0067">ATP-binding</keyword>
<evidence type="ECO:0000313" key="12">
    <source>
        <dbReference type="EMBL" id="AFN73981.1"/>
    </source>
</evidence>
<evidence type="ECO:0000256" key="1">
    <source>
        <dbReference type="ARBA" id="ARBA00000085"/>
    </source>
</evidence>
<dbReference type="SMART" id="SM00387">
    <property type="entry name" value="HATPase_c"/>
    <property type="match status" value="1"/>
</dbReference>
<dbReference type="PANTHER" id="PTHR43065">
    <property type="entry name" value="SENSOR HISTIDINE KINASE"/>
    <property type="match status" value="1"/>
</dbReference>
<dbReference type="CDD" id="cd00038">
    <property type="entry name" value="CAP_ED"/>
    <property type="match status" value="1"/>
</dbReference>
<dbReference type="GO" id="GO:0004673">
    <property type="term" value="F:protein histidine kinase activity"/>
    <property type="evidence" value="ECO:0007669"/>
    <property type="project" value="UniProtKB-EC"/>
</dbReference>
<keyword evidence="8" id="KW-0902">Two-component regulatory system</keyword>